<feature type="transmembrane region" description="Helical" evidence="1">
    <location>
        <begin position="164"/>
        <end position="183"/>
    </location>
</feature>
<dbReference type="InterPro" id="IPR005804">
    <property type="entry name" value="FA_desaturase_dom"/>
</dbReference>
<dbReference type="InterPro" id="IPR012171">
    <property type="entry name" value="Fatty_acid_desaturase"/>
</dbReference>
<dbReference type="CDD" id="cd03506">
    <property type="entry name" value="Delta6-FADS-like"/>
    <property type="match status" value="1"/>
</dbReference>
<keyword evidence="1" id="KW-0812">Transmembrane</keyword>
<reference evidence="3 4" key="1">
    <citation type="submission" date="2020-08" db="EMBL/GenBank/DDBJ databases">
        <title>Sequencing the genomes of 1000 actinobacteria strains.</title>
        <authorList>
            <person name="Klenk H.-P."/>
        </authorList>
    </citation>
    <scope>NUCLEOTIDE SEQUENCE [LARGE SCALE GENOMIC DNA]</scope>
    <source>
        <strain evidence="3 4">DSM 45362</strain>
    </source>
</reference>
<dbReference type="GO" id="GO:0008610">
    <property type="term" value="P:lipid biosynthetic process"/>
    <property type="evidence" value="ECO:0007669"/>
    <property type="project" value="UniProtKB-ARBA"/>
</dbReference>
<dbReference type="PIRSF" id="PIRSF015921">
    <property type="entry name" value="FA_sphinglp_des"/>
    <property type="match status" value="1"/>
</dbReference>
<keyword evidence="1" id="KW-0472">Membrane</keyword>
<evidence type="ECO:0000259" key="2">
    <source>
        <dbReference type="Pfam" id="PF00487"/>
    </source>
</evidence>
<proteinExistence type="predicted"/>
<feature type="transmembrane region" description="Helical" evidence="1">
    <location>
        <begin position="105"/>
        <end position="123"/>
    </location>
</feature>
<dbReference type="EMBL" id="JACHMN010000002">
    <property type="protein sequence ID" value="MBB5870354.1"/>
    <property type="molecule type" value="Genomic_DNA"/>
</dbReference>
<dbReference type="Proteomes" id="UP000587527">
    <property type="component" value="Unassembled WGS sequence"/>
</dbReference>
<feature type="transmembrane region" description="Helical" evidence="1">
    <location>
        <begin position="204"/>
        <end position="221"/>
    </location>
</feature>
<accession>A0A841BQ17</accession>
<dbReference type="GO" id="GO:0016020">
    <property type="term" value="C:membrane"/>
    <property type="evidence" value="ECO:0007669"/>
    <property type="project" value="TreeGrafter"/>
</dbReference>
<evidence type="ECO:0000256" key="1">
    <source>
        <dbReference type="SAM" id="Phobius"/>
    </source>
</evidence>
<evidence type="ECO:0000313" key="4">
    <source>
        <dbReference type="Proteomes" id="UP000587527"/>
    </source>
</evidence>
<gene>
    <name evidence="3" type="ORF">F4553_003733</name>
</gene>
<dbReference type="PANTHER" id="PTHR19353">
    <property type="entry name" value="FATTY ACID DESATURASE 2"/>
    <property type="match status" value="1"/>
</dbReference>
<dbReference type="AlphaFoldDB" id="A0A841BQ17"/>
<organism evidence="3 4">
    <name type="scientific">Allocatelliglobosispora scoriae</name>
    <dbReference type="NCBI Taxonomy" id="643052"/>
    <lineage>
        <taxon>Bacteria</taxon>
        <taxon>Bacillati</taxon>
        <taxon>Actinomycetota</taxon>
        <taxon>Actinomycetes</taxon>
        <taxon>Micromonosporales</taxon>
        <taxon>Micromonosporaceae</taxon>
        <taxon>Allocatelliglobosispora</taxon>
    </lineage>
</organism>
<dbReference type="RefSeq" id="WP_312875254.1">
    <property type="nucleotide sequence ID" value="NZ_JACHMN010000002.1"/>
</dbReference>
<sequence length="353" mass="39192">MSTIDSTITPLRPVAPPRRGSDYSLLLTQVKQAGLLDRRRSYYAVRMAINAVLLIGGWTAFVLLGTSWWQVATAAFLAVVFTQIGFVGHDAGHRQIFRSRRANDLVGMLHANLAIGLSYGWWVESHSRHHAHPNQEGKDPDIAIRALAFSSDQAGARGRIAGAIYRYQAFLFFPLLLGEGFSLHVDSARAVVRDRLPHRGWERLLLGSHLVGYAGLIFFVLPPLPAIGFILLQQGLFGLYLGCSFAPNHKGMPILDRADATDFLRRQVLTARNVRGGPLTDLLLGGLNYQIEHHLFPSMPRPTLRRAQPMIRAYCLEHGLPYLETGLVESYRQALVHLHTVGRNPTSGIADSR</sequence>
<feature type="domain" description="Fatty acid desaturase" evidence="2">
    <location>
        <begin position="67"/>
        <end position="324"/>
    </location>
</feature>
<comment type="caution">
    <text evidence="3">The sequence shown here is derived from an EMBL/GenBank/DDBJ whole genome shotgun (WGS) entry which is preliminary data.</text>
</comment>
<feature type="transmembrane region" description="Helical" evidence="1">
    <location>
        <begin position="43"/>
        <end position="61"/>
    </location>
</feature>
<dbReference type="Pfam" id="PF00487">
    <property type="entry name" value="FA_desaturase"/>
    <property type="match status" value="1"/>
</dbReference>
<dbReference type="GO" id="GO:0016717">
    <property type="term" value="F:oxidoreductase activity, acting on paired donors, with oxidation of a pair of donors resulting in the reduction of molecular oxygen to two molecules of water"/>
    <property type="evidence" value="ECO:0007669"/>
    <property type="project" value="TreeGrafter"/>
</dbReference>
<protein>
    <submittedName>
        <fullName evidence="3">Fatty acid desaturase</fullName>
    </submittedName>
</protein>
<name>A0A841BQ17_9ACTN</name>
<keyword evidence="4" id="KW-1185">Reference proteome</keyword>
<evidence type="ECO:0000313" key="3">
    <source>
        <dbReference type="EMBL" id="MBB5870354.1"/>
    </source>
</evidence>
<dbReference type="PANTHER" id="PTHR19353:SF19">
    <property type="entry name" value="DELTA(5) FATTY ACID DESATURASE C-RELATED"/>
    <property type="match status" value="1"/>
</dbReference>
<feature type="transmembrane region" description="Helical" evidence="1">
    <location>
        <begin position="67"/>
        <end position="84"/>
    </location>
</feature>
<keyword evidence="1" id="KW-1133">Transmembrane helix</keyword>